<reference evidence="1" key="1">
    <citation type="submission" date="2023-04" db="EMBL/GenBank/DDBJ databases">
        <title>Candida boidinii NBRC 1967.</title>
        <authorList>
            <person name="Ichikawa N."/>
            <person name="Sato H."/>
            <person name="Tonouchi N."/>
        </authorList>
    </citation>
    <scope>NUCLEOTIDE SEQUENCE</scope>
    <source>
        <strain evidence="1">NBRC 1967</strain>
    </source>
</reference>
<proteinExistence type="predicted"/>
<comment type="caution">
    <text evidence="1">The sequence shown here is derived from an EMBL/GenBank/DDBJ whole genome shotgun (WGS) entry which is preliminary data.</text>
</comment>
<gene>
    <name evidence="1" type="ORF">Cboi01_000670600</name>
</gene>
<dbReference type="EMBL" id="BSXV01008710">
    <property type="protein sequence ID" value="GMF06600.1"/>
    <property type="molecule type" value="Genomic_DNA"/>
</dbReference>
<accession>A0ACB5UBC7</accession>
<keyword evidence="2" id="KW-1185">Reference proteome</keyword>
<evidence type="ECO:0000313" key="1">
    <source>
        <dbReference type="EMBL" id="GMF06600.1"/>
    </source>
</evidence>
<organism evidence="1 2">
    <name type="scientific">Candida boidinii</name>
    <name type="common">Yeast</name>
    <dbReference type="NCBI Taxonomy" id="5477"/>
    <lineage>
        <taxon>Eukaryota</taxon>
        <taxon>Fungi</taxon>
        <taxon>Dikarya</taxon>
        <taxon>Ascomycota</taxon>
        <taxon>Saccharomycotina</taxon>
        <taxon>Pichiomycetes</taxon>
        <taxon>Pichiales</taxon>
        <taxon>Pichiaceae</taxon>
        <taxon>Ogataea</taxon>
        <taxon>Ogataea/Candida clade</taxon>
    </lineage>
</organism>
<protein>
    <submittedName>
        <fullName evidence="1">Unnamed protein product</fullName>
    </submittedName>
</protein>
<name>A0ACB5UBC7_CANBO</name>
<sequence>MISLKIFEDFKSNIYNNISKDIFNDNSFHGIFYNLMRCQLYGTEHDTLYYYLAEYFKILNVNGVDFNSIDSKILQLLELVAKSTDDRKLQTLLSNKDTFLGDIGKLKRLLEFDRINEKFLDEHERTKILHDIIPGFFEYNHEFDSAGYDRITNF</sequence>
<dbReference type="Proteomes" id="UP001165101">
    <property type="component" value="Unassembled WGS sequence"/>
</dbReference>
<evidence type="ECO:0000313" key="2">
    <source>
        <dbReference type="Proteomes" id="UP001165101"/>
    </source>
</evidence>